<feature type="non-terminal residue" evidence="1">
    <location>
        <position position="211"/>
    </location>
</feature>
<dbReference type="EMBL" id="JBHSGN010000145">
    <property type="protein sequence ID" value="MFC4676572.1"/>
    <property type="molecule type" value="Genomic_DNA"/>
</dbReference>
<comment type="caution">
    <text evidence="1">The sequence shown here is derived from an EMBL/GenBank/DDBJ whole genome shotgun (WGS) entry which is preliminary data.</text>
</comment>
<dbReference type="Proteomes" id="UP001596023">
    <property type="component" value="Unassembled WGS sequence"/>
</dbReference>
<dbReference type="RefSeq" id="WP_380000948.1">
    <property type="nucleotide sequence ID" value="NZ_JBHSGN010000145.1"/>
</dbReference>
<proteinExistence type="predicted"/>
<name>A0ABV9L237_9BACT</name>
<gene>
    <name evidence="1" type="ORF">ACFO6W_23095</name>
</gene>
<evidence type="ECO:0000313" key="2">
    <source>
        <dbReference type="Proteomes" id="UP001596023"/>
    </source>
</evidence>
<organism evidence="1 2">
    <name type="scientific">Dysgonomonas termitidis</name>
    <dbReference type="NCBI Taxonomy" id="1516126"/>
    <lineage>
        <taxon>Bacteria</taxon>
        <taxon>Pseudomonadati</taxon>
        <taxon>Bacteroidota</taxon>
        <taxon>Bacteroidia</taxon>
        <taxon>Bacteroidales</taxon>
        <taxon>Dysgonomonadaceae</taxon>
        <taxon>Dysgonomonas</taxon>
    </lineage>
</organism>
<evidence type="ECO:0000313" key="1">
    <source>
        <dbReference type="EMBL" id="MFC4676572.1"/>
    </source>
</evidence>
<keyword evidence="2" id="KW-1185">Reference proteome</keyword>
<protein>
    <submittedName>
        <fullName evidence="1">Uncharacterized protein</fullName>
    </submittedName>
</protein>
<reference evidence="2" key="1">
    <citation type="journal article" date="2019" name="Int. J. Syst. Evol. Microbiol.">
        <title>The Global Catalogue of Microorganisms (GCM) 10K type strain sequencing project: providing services to taxonomists for standard genome sequencing and annotation.</title>
        <authorList>
            <consortium name="The Broad Institute Genomics Platform"/>
            <consortium name="The Broad Institute Genome Sequencing Center for Infectious Disease"/>
            <person name="Wu L."/>
            <person name="Ma J."/>
        </authorList>
    </citation>
    <scope>NUCLEOTIDE SEQUENCE [LARGE SCALE GENOMIC DNA]</scope>
    <source>
        <strain evidence="2">CCUG 66188</strain>
    </source>
</reference>
<accession>A0ABV9L237</accession>
<sequence length="211" mass="23566">MAETDVTNTEKPAGRKGVLAKFMKANPGFEGEPTEEQLWDFAGNDYAGLKGTHKKVMSGQQGLHDYISGDPRFGAAIGMSFGEGEDKIPFNHALGRLYGPDAFSDDEDFIRGTQEYNQAQAQSRKEQEEAQANFRESLERFEQYVADNQLPEERKNAIYDGLMQLAESFLMGNIPTEIFELIDKGQTRDNDVEEAIATAEIEGRNQTIKAK</sequence>